<gene>
    <name evidence="3" type="ORF">TPAB3V08_LOCUS13651</name>
</gene>
<reference evidence="3" key="1">
    <citation type="submission" date="2021-03" db="EMBL/GenBank/DDBJ databases">
        <authorList>
            <person name="Tran Van P."/>
        </authorList>
    </citation>
    <scope>NUCLEOTIDE SEQUENCE</scope>
</reference>
<dbReference type="InterPro" id="IPR038466">
    <property type="entry name" value="S8_pro-domain_sf"/>
</dbReference>
<evidence type="ECO:0000313" key="3">
    <source>
        <dbReference type="EMBL" id="CAG2066708.1"/>
    </source>
</evidence>
<keyword evidence="1" id="KW-0472">Membrane</keyword>
<protein>
    <recommendedName>
        <fullName evidence="2">Peptidase S8 pro-domain domain-containing protein</fullName>
    </recommendedName>
</protein>
<dbReference type="SUPFAM" id="SSF54897">
    <property type="entry name" value="Protease propeptides/inhibitors"/>
    <property type="match status" value="1"/>
</dbReference>
<dbReference type="Pfam" id="PF16470">
    <property type="entry name" value="S8_pro-domain"/>
    <property type="match status" value="1"/>
</dbReference>
<feature type="domain" description="Peptidase S8 pro-domain" evidence="2">
    <location>
        <begin position="35"/>
        <end position="61"/>
    </location>
</feature>
<dbReference type="EMBL" id="CAJPIN010057884">
    <property type="protein sequence ID" value="CAG2066708.1"/>
    <property type="molecule type" value="Genomic_DNA"/>
</dbReference>
<evidence type="ECO:0000256" key="1">
    <source>
        <dbReference type="SAM" id="Phobius"/>
    </source>
</evidence>
<organism evidence="3 4">
    <name type="scientific">Timema podura</name>
    <name type="common">Walking stick</name>
    <dbReference type="NCBI Taxonomy" id="61482"/>
    <lineage>
        <taxon>Eukaryota</taxon>
        <taxon>Metazoa</taxon>
        <taxon>Ecdysozoa</taxon>
        <taxon>Arthropoda</taxon>
        <taxon>Hexapoda</taxon>
        <taxon>Insecta</taxon>
        <taxon>Pterygota</taxon>
        <taxon>Neoptera</taxon>
        <taxon>Polyneoptera</taxon>
        <taxon>Phasmatodea</taxon>
        <taxon>Timematodea</taxon>
        <taxon>Timematoidea</taxon>
        <taxon>Timematidae</taxon>
        <taxon>Timema</taxon>
    </lineage>
</organism>
<feature type="non-terminal residue" evidence="3">
    <location>
        <position position="61"/>
    </location>
</feature>
<feature type="transmembrane region" description="Helical" evidence="1">
    <location>
        <begin position="6"/>
        <end position="26"/>
    </location>
</feature>
<evidence type="ECO:0000313" key="4">
    <source>
        <dbReference type="Proteomes" id="UP001153148"/>
    </source>
</evidence>
<comment type="caution">
    <text evidence="3">The sequence shown here is derived from an EMBL/GenBank/DDBJ whole genome shotgun (WGS) entry which is preliminary data.</text>
</comment>
<accession>A0ABN7PJ45</accession>
<keyword evidence="1" id="KW-0812">Transmembrane</keyword>
<proteinExistence type="predicted"/>
<sequence>MKVQFAVYHQFLCLCIFVTLLSYGYCRQSTIYHNQFAVHIPKGQDVADEIARKHGFTNHGQ</sequence>
<name>A0ABN7PJ45_TIMPD</name>
<keyword evidence="4" id="KW-1185">Reference proteome</keyword>
<dbReference type="InterPro" id="IPR032815">
    <property type="entry name" value="S8_pro-domain"/>
</dbReference>
<dbReference type="Proteomes" id="UP001153148">
    <property type="component" value="Unassembled WGS sequence"/>
</dbReference>
<evidence type="ECO:0000259" key="2">
    <source>
        <dbReference type="Pfam" id="PF16470"/>
    </source>
</evidence>
<dbReference type="Gene3D" id="3.30.70.850">
    <property type="entry name" value="Peptidase S8, pro-domain"/>
    <property type="match status" value="1"/>
</dbReference>
<keyword evidence="1" id="KW-1133">Transmembrane helix</keyword>